<feature type="domain" description="HTH cro/C1-type" evidence="1">
    <location>
        <begin position="79"/>
        <end position="112"/>
    </location>
</feature>
<accession>A0A0R1SB98</accession>
<evidence type="ECO:0000313" key="3">
    <source>
        <dbReference type="Proteomes" id="UP000052013"/>
    </source>
</evidence>
<dbReference type="AlphaFoldDB" id="A0A0R1SB98"/>
<dbReference type="Pfam" id="PF01381">
    <property type="entry name" value="HTH_3"/>
    <property type="match status" value="1"/>
</dbReference>
<dbReference type="CDD" id="cd00093">
    <property type="entry name" value="HTH_XRE"/>
    <property type="match status" value="1"/>
</dbReference>
<dbReference type="RefSeq" id="WP_057864369.1">
    <property type="nucleotide sequence ID" value="NZ_AZEY01000041.1"/>
</dbReference>
<evidence type="ECO:0000259" key="1">
    <source>
        <dbReference type="PROSITE" id="PS50943"/>
    </source>
</evidence>
<comment type="caution">
    <text evidence="2">The sequence shown here is derived from an EMBL/GenBank/DDBJ whole genome shotgun (WGS) entry which is preliminary data.</text>
</comment>
<organism evidence="2 3">
    <name type="scientific">Lentilactobacillus diolivorans DSM 14421</name>
    <dbReference type="NCBI Taxonomy" id="1423739"/>
    <lineage>
        <taxon>Bacteria</taxon>
        <taxon>Bacillati</taxon>
        <taxon>Bacillota</taxon>
        <taxon>Bacilli</taxon>
        <taxon>Lactobacillales</taxon>
        <taxon>Lactobacillaceae</taxon>
        <taxon>Lentilactobacillus</taxon>
    </lineage>
</organism>
<dbReference type="Gene3D" id="1.10.260.40">
    <property type="entry name" value="lambda repressor-like DNA-binding domains"/>
    <property type="match status" value="1"/>
</dbReference>
<gene>
    <name evidence="2" type="ORF">FC85_GL002799</name>
</gene>
<name>A0A0R1SB98_9LACO</name>
<sequence length="136" mass="16081">MARKKTLYNPELGAEGLYTEVWKFELVKVKNITDLPVMNHYWQDTSDKLWGDFDDPMENVRRSFEAYREHSGYMTPDSIRHLRNQLNMSISEFADTLGINFSSLKQIENNQRVQTGHQEILFEELKNKWQGDGNHQ</sequence>
<dbReference type="SUPFAM" id="SSF47413">
    <property type="entry name" value="lambda repressor-like DNA-binding domains"/>
    <property type="match status" value="1"/>
</dbReference>
<dbReference type="PROSITE" id="PS50943">
    <property type="entry name" value="HTH_CROC1"/>
    <property type="match status" value="1"/>
</dbReference>
<proteinExistence type="predicted"/>
<dbReference type="GO" id="GO:0003677">
    <property type="term" value="F:DNA binding"/>
    <property type="evidence" value="ECO:0007669"/>
    <property type="project" value="InterPro"/>
</dbReference>
<evidence type="ECO:0000313" key="2">
    <source>
        <dbReference type="EMBL" id="KRL66493.1"/>
    </source>
</evidence>
<reference evidence="2 3" key="1">
    <citation type="journal article" date="2015" name="Genome Announc.">
        <title>Expanding the biotechnology potential of lactobacilli through comparative genomics of 213 strains and associated genera.</title>
        <authorList>
            <person name="Sun Z."/>
            <person name="Harris H.M."/>
            <person name="McCann A."/>
            <person name="Guo C."/>
            <person name="Argimon S."/>
            <person name="Zhang W."/>
            <person name="Yang X."/>
            <person name="Jeffery I.B."/>
            <person name="Cooney J.C."/>
            <person name="Kagawa T.F."/>
            <person name="Liu W."/>
            <person name="Song Y."/>
            <person name="Salvetti E."/>
            <person name="Wrobel A."/>
            <person name="Rasinkangas P."/>
            <person name="Parkhill J."/>
            <person name="Rea M.C."/>
            <person name="O'Sullivan O."/>
            <person name="Ritari J."/>
            <person name="Douillard F.P."/>
            <person name="Paul Ross R."/>
            <person name="Yang R."/>
            <person name="Briner A.E."/>
            <person name="Felis G.E."/>
            <person name="de Vos W.M."/>
            <person name="Barrangou R."/>
            <person name="Klaenhammer T.R."/>
            <person name="Caufield P.W."/>
            <person name="Cui Y."/>
            <person name="Zhang H."/>
            <person name="O'Toole P.W."/>
        </authorList>
    </citation>
    <scope>NUCLEOTIDE SEQUENCE [LARGE SCALE GENOMIC DNA]</scope>
    <source>
        <strain evidence="2 3">DSM 14421</strain>
    </source>
</reference>
<dbReference type="PATRIC" id="fig|1423739.3.peg.2912"/>
<dbReference type="Proteomes" id="UP000052013">
    <property type="component" value="Unassembled WGS sequence"/>
</dbReference>
<dbReference type="InterPro" id="IPR010982">
    <property type="entry name" value="Lambda_DNA-bd_dom_sf"/>
</dbReference>
<protein>
    <recommendedName>
        <fullName evidence="1">HTH cro/C1-type domain-containing protein</fullName>
    </recommendedName>
</protein>
<dbReference type="EMBL" id="AZEY01000041">
    <property type="protein sequence ID" value="KRL66493.1"/>
    <property type="molecule type" value="Genomic_DNA"/>
</dbReference>
<dbReference type="STRING" id="1423739.FC85_GL002799"/>
<dbReference type="InterPro" id="IPR001387">
    <property type="entry name" value="Cro/C1-type_HTH"/>
</dbReference>